<dbReference type="VEuPathDB" id="FungiDB:AJ78_04752"/>
<evidence type="ECO:0000313" key="1">
    <source>
        <dbReference type="EMBL" id="OJD14937.1"/>
    </source>
</evidence>
<accession>A0A1J9PEL2</accession>
<comment type="caution">
    <text evidence="1">The sequence shown here is derived from an EMBL/GenBank/DDBJ whole genome shotgun (WGS) entry which is preliminary data.</text>
</comment>
<organism evidence="1 2">
    <name type="scientific">Emergomyces pasteurianus Ep9510</name>
    <dbReference type="NCBI Taxonomy" id="1447872"/>
    <lineage>
        <taxon>Eukaryota</taxon>
        <taxon>Fungi</taxon>
        <taxon>Dikarya</taxon>
        <taxon>Ascomycota</taxon>
        <taxon>Pezizomycotina</taxon>
        <taxon>Eurotiomycetes</taxon>
        <taxon>Eurotiomycetidae</taxon>
        <taxon>Onygenales</taxon>
        <taxon>Ajellomycetaceae</taxon>
        <taxon>Emergomyces</taxon>
    </lineage>
</organism>
<keyword evidence="2" id="KW-1185">Reference proteome</keyword>
<dbReference type="OrthoDB" id="3759773at2759"/>
<dbReference type="STRING" id="1447872.A0A1J9PEL2"/>
<name>A0A1J9PEL2_9EURO</name>
<dbReference type="Proteomes" id="UP000182235">
    <property type="component" value="Unassembled WGS sequence"/>
</dbReference>
<reference evidence="1 2" key="1">
    <citation type="submission" date="2015-07" db="EMBL/GenBank/DDBJ databases">
        <title>Emmonsia species relationships and genome sequence.</title>
        <authorList>
            <consortium name="The Broad Institute Genomics Platform"/>
            <person name="Cuomo C.A."/>
            <person name="Munoz J.F."/>
            <person name="Imamovic A."/>
            <person name="Priest M.E."/>
            <person name="Young S."/>
            <person name="Clay O.K."/>
            <person name="McEwen J.G."/>
        </authorList>
    </citation>
    <scope>NUCLEOTIDE SEQUENCE [LARGE SCALE GENOMIC DNA]</scope>
    <source>
        <strain evidence="1 2">UAMH 9510</strain>
    </source>
</reference>
<dbReference type="EMBL" id="LGRN01000186">
    <property type="protein sequence ID" value="OJD14937.1"/>
    <property type="molecule type" value="Genomic_DNA"/>
</dbReference>
<evidence type="ECO:0000313" key="2">
    <source>
        <dbReference type="Proteomes" id="UP000182235"/>
    </source>
</evidence>
<dbReference type="AlphaFoldDB" id="A0A1J9PEL2"/>
<protein>
    <submittedName>
        <fullName evidence="1">Uncharacterized protein</fullName>
    </submittedName>
</protein>
<gene>
    <name evidence="1" type="ORF">AJ78_04752</name>
</gene>
<sequence length="285" mass="32681">MSRCLCNVSSPFLFDTFTIRITTKSISTLEAVSNHPIFGKPISTIKLCLCFYGDVEDQLMKIGLISECDRRFHSIWLTIIRVFNATQRTVDESEQFKRIQSRIGAALSKFRRPLSFEMFGYIRTGNEINPRSCSIATTLEWLDSDENCLDIVLNVMASRGQSLTVGIERRFARTFKGIFDQLSRHRLTVDLDAPKPLQLFRPKKAERDTISSVVQRAEHLSFAARWWSKHNLNFGILVSTDEPHEEMHNLASFTKAFFNTESVRSVEPNIHDYSLHVDPPYISAP</sequence>
<proteinExistence type="predicted"/>